<feature type="region of interest" description="Disordered" evidence="2">
    <location>
        <begin position="325"/>
        <end position="382"/>
    </location>
</feature>
<evidence type="ECO:0000313" key="4">
    <source>
        <dbReference type="EMBL" id="MBC5648958.1"/>
    </source>
</evidence>
<organism evidence="4 5">
    <name type="scientific">Christensenella tenuis</name>
    <dbReference type="NCBI Taxonomy" id="2763033"/>
    <lineage>
        <taxon>Bacteria</taxon>
        <taxon>Bacillati</taxon>
        <taxon>Bacillota</taxon>
        <taxon>Clostridia</taxon>
        <taxon>Christensenellales</taxon>
        <taxon>Christensenellaceae</taxon>
        <taxon>Christensenella</taxon>
    </lineage>
</organism>
<dbReference type="CDD" id="cd14667">
    <property type="entry name" value="3D_containing_proteins"/>
    <property type="match status" value="1"/>
</dbReference>
<feature type="compositionally biased region" description="Low complexity" evidence="2">
    <location>
        <begin position="343"/>
        <end position="370"/>
    </location>
</feature>
<evidence type="ECO:0000256" key="1">
    <source>
        <dbReference type="ARBA" id="ARBA00022729"/>
    </source>
</evidence>
<feature type="compositionally biased region" description="Basic and acidic residues" evidence="2">
    <location>
        <begin position="329"/>
        <end position="338"/>
    </location>
</feature>
<keyword evidence="5" id="KW-1185">Reference proteome</keyword>
<dbReference type="Pfam" id="PF07501">
    <property type="entry name" value="G5"/>
    <property type="match status" value="1"/>
</dbReference>
<reference evidence="4 5" key="1">
    <citation type="submission" date="2020-08" db="EMBL/GenBank/DDBJ databases">
        <title>Genome public.</title>
        <authorList>
            <person name="Liu C."/>
            <person name="Sun Q."/>
        </authorList>
    </citation>
    <scope>NUCLEOTIDE SEQUENCE [LARGE SCALE GENOMIC DNA]</scope>
    <source>
        <strain evidence="4 5">NSJ-35</strain>
    </source>
</reference>
<dbReference type="InterPro" id="IPR011098">
    <property type="entry name" value="G5_dom"/>
</dbReference>
<evidence type="ECO:0000256" key="2">
    <source>
        <dbReference type="SAM" id="MobiDB-lite"/>
    </source>
</evidence>
<evidence type="ECO:0000259" key="3">
    <source>
        <dbReference type="PROSITE" id="PS51109"/>
    </source>
</evidence>
<dbReference type="Pfam" id="PF06725">
    <property type="entry name" value="3D"/>
    <property type="match status" value="1"/>
</dbReference>
<feature type="region of interest" description="Disordered" evidence="2">
    <location>
        <begin position="73"/>
        <end position="100"/>
    </location>
</feature>
<proteinExistence type="predicted"/>
<dbReference type="InterPro" id="IPR059180">
    <property type="entry name" value="3D_YorM"/>
</dbReference>
<dbReference type="SMART" id="SM01208">
    <property type="entry name" value="G5"/>
    <property type="match status" value="1"/>
</dbReference>
<protein>
    <submittedName>
        <fullName evidence="4">G5 domain-containing protein</fullName>
    </submittedName>
</protein>
<comment type="caution">
    <text evidence="4">The sequence shown here is derived from an EMBL/GenBank/DDBJ whole genome shotgun (WGS) entry which is preliminary data.</text>
</comment>
<dbReference type="PANTHER" id="PTHR39160">
    <property type="entry name" value="CELL WALL-BINDING PROTEIN YOCH"/>
    <property type="match status" value="1"/>
</dbReference>
<feature type="domain" description="G5" evidence="3">
    <location>
        <begin position="248"/>
        <end position="328"/>
    </location>
</feature>
<feature type="region of interest" description="Disordered" evidence="2">
    <location>
        <begin position="34"/>
        <end position="54"/>
    </location>
</feature>
<dbReference type="InterPro" id="IPR007137">
    <property type="entry name" value="DUF348"/>
</dbReference>
<dbReference type="EMBL" id="JACOON010000006">
    <property type="protein sequence ID" value="MBC5648958.1"/>
    <property type="molecule type" value="Genomic_DNA"/>
</dbReference>
<sequence length="475" mass="50795">MPFGKRKKDLDLSVHPETKYNRILYTANRRVASDDELPPVTGRRRSRSKGPGKLEGLLSSFGAFHVKRSKNSCIKQEPAQQGAGSGRVLRSGRSNRNGKKTGGFFHDTLLRTTSLVCVAVVAVSLIAVQTTFAKPGTPITLIDNGRELQCETTAQTVGEFLEDNAVELGEEDVVSTELGAEIYEGQTITIYRAVPVTVKSNGTEKEVSIVAGHTVQDALDKAGIVPAENDEVYPSPDTIVRSGMIIDHIVVTTQETTEDQAIPFDNTTKEDPNLAKGKHEIVQEGQEGVLRITYKQIYKNGVLISQDSISEDVVQQPVDQVMAIGTYVEPEKPKETTKKTTTKKSSSSSSSSSGSSSKGSGSSSSSSSSSSGGGSSDADLDGSKGMKMQLTAYCSYCNSGSKTSSGTYPAAGRTVACNSLPLGTRIYIEGYGEYVVEDRGGMGGNVIDIYMGEQENDDVCNSFGRKKNVTVYVIG</sequence>
<name>A0ABR7EIG6_9FIRM</name>
<dbReference type="PROSITE" id="PS51109">
    <property type="entry name" value="G5"/>
    <property type="match status" value="1"/>
</dbReference>
<dbReference type="Proteomes" id="UP000606889">
    <property type="component" value="Unassembled WGS sequence"/>
</dbReference>
<keyword evidence="1" id="KW-0732">Signal</keyword>
<dbReference type="InterPro" id="IPR010611">
    <property type="entry name" value="3D_dom"/>
</dbReference>
<dbReference type="Pfam" id="PF03990">
    <property type="entry name" value="DUF348"/>
    <property type="match status" value="2"/>
</dbReference>
<dbReference type="Gene3D" id="2.20.230.10">
    <property type="entry name" value="Resuscitation-promoting factor rpfb"/>
    <property type="match status" value="1"/>
</dbReference>
<dbReference type="PANTHER" id="PTHR39160:SF4">
    <property type="entry name" value="RESUSCITATION-PROMOTING FACTOR RPFB"/>
    <property type="match status" value="1"/>
</dbReference>
<dbReference type="RefSeq" id="WP_186858413.1">
    <property type="nucleotide sequence ID" value="NZ_JACOON010000006.1"/>
</dbReference>
<accession>A0ABR7EIG6</accession>
<gene>
    <name evidence="4" type="ORF">H8S18_11470</name>
</gene>
<evidence type="ECO:0000313" key="5">
    <source>
        <dbReference type="Proteomes" id="UP000606889"/>
    </source>
</evidence>
<dbReference type="InterPro" id="IPR051933">
    <property type="entry name" value="Resuscitation_pf_RpfB"/>
</dbReference>